<name>A0A1I2HWL2_9ACTN</name>
<reference evidence="1 2" key="1">
    <citation type="submission" date="2016-10" db="EMBL/GenBank/DDBJ databases">
        <authorList>
            <person name="de Groot N.N."/>
        </authorList>
    </citation>
    <scope>NUCLEOTIDE SEQUENCE [LARGE SCALE GENOMIC DNA]</scope>
    <source>
        <strain evidence="1 2">DSM 43019</strain>
    </source>
</reference>
<dbReference type="Proteomes" id="UP000199645">
    <property type="component" value="Unassembled WGS sequence"/>
</dbReference>
<dbReference type="STRING" id="35752.SAMN05421541_10940"/>
<gene>
    <name evidence="1" type="ORF">SAMN05421541_10940</name>
</gene>
<keyword evidence="2" id="KW-1185">Reference proteome</keyword>
<evidence type="ECO:0000313" key="2">
    <source>
        <dbReference type="Proteomes" id="UP000199645"/>
    </source>
</evidence>
<evidence type="ECO:0000313" key="1">
    <source>
        <dbReference type="EMBL" id="SFF34434.1"/>
    </source>
</evidence>
<accession>A0A1I2HWL2</accession>
<protein>
    <submittedName>
        <fullName evidence="1">Uncharacterized protein</fullName>
    </submittedName>
</protein>
<proteinExistence type="predicted"/>
<organism evidence="1 2">
    <name type="scientific">Actinoplanes philippinensis</name>
    <dbReference type="NCBI Taxonomy" id="35752"/>
    <lineage>
        <taxon>Bacteria</taxon>
        <taxon>Bacillati</taxon>
        <taxon>Actinomycetota</taxon>
        <taxon>Actinomycetes</taxon>
        <taxon>Micromonosporales</taxon>
        <taxon>Micromonosporaceae</taxon>
        <taxon>Actinoplanes</taxon>
    </lineage>
</organism>
<dbReference type="AlphaFoldDB" id="A0A1I2HWL2"/>
<sequence length="138" mass="14589">MMSPMTSIEDLIGYAREQGAAGYDIDEVRLCACAGCGGRVFGLRGDLARRAARRDCRGCAGTHVIAAGAGHFPDDEVTLLGCDCGSDDFNLAVGFALGERRDTVRALAVTSRCVECGRLGFWDDWLVPDAGTALLDLA</sequence>
<dbReference type="EMBL" id="FONV01000009">
    <property type="protein sequence ID" value="SFF34434.1"/>
    <property type="molecule type" value="Genomic_DNA"/>
</dbReference>